<dbReference type="GO" id="GO:0043565">
    <property type="term" value="F:sequence-specific DNA binding"/>
    <property type="evidence" value="ECO:0007669"/>
    <property type="project" value="InterPro"/>
</dbReference>
<dbReference type="AlphaFoldDB" id="A0A2Z2K8K2"/>
<sequence>MEAATGYNLNDLIVHIHFVLDKVTYPGWEDIRNMVNVHSLYWIHEGEGIFLTNVEHKVQAGMLIYLKPGLKMSMRSQMDAPLRMTMLLFDCTELGYDAGWQDVKPIGTLRLPFLSQYCNQQAEEIGRLFWGIHQEWLPGLNAGTAVSQAKSQILLHRLHLTVQSDWNLMESGAFAAFEQIKNTLENDYKDHHRIGKLAEKHGISASYLRKLFLKYTGMGPKEYHMHIQNQQACRYLVFTDYPVKEIAMLCGYYEEYHFSKIFKLLNGISPTVYRHRQRIGD</sequence>
<dbReference type="OrthoDB" id="2615714at2"/>
<dbReference type="KEGG" id="pdh:B9T62_13005"/>
<keyword evidence="1" id="KW-0805">Transcription regulation</keyword>
<dbReference type="GO" id="GO:0003700">
    <property type="term" value="F:DNA-binding transcription factor activity"/>
    <property type="evidence" value="ECO:0007669"/>
    <property type="project" value="InterPro"/>
</dbReference>
<evidence type="ECO:0000259" key="4">
    <source>
        <dbReference type="PROSITE" id="PS01124"/>
    </source>
</evidence>
<evidence type="ECO:0000313" key="5">
    <source>
        <dbReference type="EMBL" id="ASA21607.1"/>
    </source>
</evidence>
<feature type="domain" description="HTH araC/xylS-type" evidence="4">
    <location>
        <begin position="178"/>
        <end position="276"/>
    </location>
</feature>
<dbReference type="SMART" id="SM00342">
    <property type="entry name" value="HTH_ARAC"/>
    <property type="match status" value="1"/>
</dbReference>
<dbReference type="SUPFAM" id="SSF51215">
    <property type="entry name" value="Regulatory protein AraC"/>
    <property type="match status" value="1"/>
</dbReference>
<evidence type="ECO:0000256" key="2">
    <source>
        <dbReference type="ARBA" id="ARBA00023125"/>
    </source>
</evidence>
<keyword evidence="3" id="KW-0804">Transcription</keyword>
<keyword evidence="2" id="KW-0238">DNA-binding</keyword>
<evidence type="ECO:0000256" key="3">
    <source>
        <dbReference type="ARBA" id="ARBA00023163"/>
    </source>
</evidence>
<evidence type="ECO:0000256" key="1">
    <source>
        <dbReference type="ARBA" id="ARBA00023015"/>
    </source>
</evidence>
<proteinExistence type="predicted"/>
<dbReference type="PROSITE" id="PS01124">
    <property type="entry name" value="HTH_ARAC_FAMILY_2"/>
    <property type="match status" value="1"/>
</dbReference>
<name>A0A2Z2K8K2_9BACL</name>
<reference evidence="5 6" key="1">
    <citation type="submission" date="2017-06" db="EMBL/GenBank/DDBJ databases">
        <title>Complete genome sequence of Paenibacillus donghaensis KCTC 13049T isolated from East Sea sediment, South Korea.</title>
        <authorList>
            <person name="Jung B.K."/>
            <person name="Hong S.-J."/>
            <person name="Shin J.-H."/>
        </authorList>
    </citation>
    <scope>NUCLEOTIDE SEQUENCE [LARGE SCALE GENOMIC DNA]</scope>
    <source>
        <strain evidence="5 6">KCTC 13049</strain>
    </source>
</reference>
<evidence type="ECO:0000313" key="6">
    <source>
        <dbReference type="Proteomes" id="UP000249890"/>
    </source>
</evidence>
<dbReference type="SUPFAM" id="SSF46689">
    <property type="entry name" value="Homeodomain-like"/>
    <property type="match status" value="2"/>
</dbReference>
<accession>A0A2Z2K8K2</accession>
<dbReference type="PANTHER" id="PTHR43280:SF30">
    <property type="entry name" value="MMSAB OPERON REGULATORY PROTEIN"/>
    <property type="match status" value="1"/>
</dbReference>
<gene>
    <name evidence="5" type="ORF">B9T62_13005</name>
</gene>
<dbReference type="InterPro" id="IPR009057">
    <property type="entry name" value="Homeodomain-like_sf"/>
</dbReference>
<organism evidence="5 6">
    <name type="scientific">Paenibacillus donghaensis</name>
    <dbReference type="NCBI Taxonomy" id="414771"/>
    <lineage>
        <taxon>Bacteria</taxon>
        <taxon>Bacillati</taxon>
        <taxon>Bacillota</taxon>
        <taxon>Bacilli</taxon>
        <taxon>Bacillales</taxon>
        <taxon>Paenibacillaceae</taxon>
        <taxon>Paenibacillus</taxon>
    </lineage>
</organism>
<dbReference type="PANTHER" id="PTHR43280">
    <property type="entry name" value="ARAC-FAMILY TRANSCRIPTIONAL REGULATOR"/>
    <property type="match status" value="1"/>
</dbReference>
<dbReference type="Proteomes" id="UP000249890">
    <property type="component" value="Chromosome"/>
</dbReference>
<dbReference type="Pfam" id="PF12833">
    <property type="entry name" value="HTH_18"/>
    <property type="match status" value="1"/>
</dbReference>
<dbReference type="EMBL" id="CP021780">
    <property type="protein sequence ID" value="ASA21607.1"/>
    <property type="molecule type" value="Genomic_DNA"/>
</dbReference>
<dbReference type="InterPro" id="IPR037923">
    <property type="entry name" value="HTH-like"/>
</dbReference>
<dbReference type="Gene3D" id="1.10.10.60">
    <property type="entry name" value="Homeodomain-like"/>
    <property type="match status" value="1"/>
</dbReference>
<dbReference type="InterPro" id="IPR018060">
    <property type="entry name" value="HTH_AraC"/>
</dbReference>
<keyword evidence="6" id="KW-1185">Reference proteome</keyword>
<dbReference type="RefSeq" id="WP_087915616.1">
    <property type="nucleotide sequence ID" value="NZ_CP021780.1"/>
</dbReference>
<protein>
    <recommendedName>
        <fullName evidence="4">HTH araC/xylS-type domain-containing protein</fullName>
    </recommendedName>
</protein>